<dbReference type="InterPro" id="IPR050836">
    <property type="entry name" value="SDS22/Internalin_LRR"/>
</dbReference>
<evidence type="ECO:0000256" key="3">
    <source>
        <dbReference type="SAM" id="SignalP"/>
    </source>
</evidence>
<feature type="signal peptide" evidence="3">
    <location>
        <begin position="1"/>
        <end position="31"/>
    </location>
</feature>
<evidence type="ECO:0000313" key="4">
    <source>
        <dbReference type="EMBL" id="TWU10159.1"/>
    </source>
</evidence>
<dbReference type="Pfam" id="PF12799">
    <property type="entry name" value="LRR_4"/>
    <property type="match status" value="1"/>
</dbReference>
<keyword evidence="1" id="KW-0433">Leucine-rich repeat</keyword>
<proteinExistence type="predicted"/>
<accession>A0A5C6BFV3</accession>
<keyword evidence="5" id="KW-1185">Reference proteome</keyword>
<dbReference type="SUPFAM" id="SSF52058">
    <property type="entry name" value="L domain-like"/>
    <property type="match status" value="1"/>
</dbReference>
<dbReference type="Proteomes" id="UP000319908">
    <property type="component" value="Unassembled WGS sequence"/>
</dbReference>
<gene>
    <name evidence="4" type="primary">inlA_2</name>
    <name evidence="4" type="ORF">Poly21_51280</name>
</gene>
<evidence type="ECO:0000313" key="5">
    <source>
        <dbReference type="Proteomes" id="UP000319908"/>
    </source>
</evidence>
<dbReference type="PANTHER" id="PTHR46652">
    <property type="entry name" value="LEUCINE-RICH REPEAT AND IQ DOMAIN-CONTAINING PROTEIN 1-RELATED"/>
    <property type="match status" value="1"/>
</dbReference>
<dbReference type="InterPro" id="IPR001611">
    <property type="entry name" value="Leu-rich_rpt"/>
</dbReference>
<protein>
    <submittedName>
        <fullName evidence="4">Internalin-A</fullName>
    </submittedName>
</protein>
<sequence length="302" mass="32702">MVSLVFRLSTLSFAVAAFVCSMSHTSNPALAQTPESGSIFTDPALEAAVRAHVFAKRHGNEPLTVDDVAEISRVVAPQQGIRSLEGLQHCRSLMLVDLAGNEISDLAPLAKLNKLQSVTLAGNRIESIAALEPLTRIQLLDLSGNDVAQLEPIRNMKNMRTLYLADNQLENISAIAELQKISALDLAGNPIVDLSPVSSLGWLTTLEISDCQVRSLSPLGNLTKLAMLIMPNNPIDSLDPILKMCVEDAGSNRRFAPYLKIYLDLQSDKASAWQGAIEKLKAVGVSVHDYRRPTTSKSTHSP</sequence>
<dbReference type="AlphaFoldDB" id="A0A5C6BFV3"/>
<dbReference type="InterPro" id="IPR032675">
    <property type="entry name" value="LRR_dom_sf"/>
</dbReference>
<name>A0A5C6BFV3_9BACT</name>
<dbReference type="InterPro" id="IPR025875">
    <property type="entry name" value="Leu-rich_rpt_4"/>
</dbReference>
<keyword evidence="3" id="KW-0732">Signal</keyword>
<dbReference type="SMART" id="SM00365">
    <property type="entry name" value="LRR_SD22"/>
    <property type="match status" value="5"/>
</dbReference>
<organism evidence="4 5">
    <name type="scientific">Allorhodopirellula heiligendammensis</name>
    <dbReference type="NCBI Taxonomy" id="2714739"/>
    <lineage>
        <taxon>Bacteria</taxon>
        <taxon>Pseudomonadati</taxon>
        <taxon>Planctomycetota</taxon>
        <taxon>Planctomycetia</taxon>
        <taxon>Pirellulales</taxon>
        <taxon>Pirellulaceae</taxon>
        <taxon>Allorhodopirellula</taxon>
    </lineage>
</organism>
<dbReference type="PROSITE" id="PS51450">
    <property type="entry name" value="LRR"/>
    <property type="match status" value="4"/>
</dbReference>
<evidence type="ECO:0000256" key="1">
    <source>
        <dbReference type="ARBA" id="ARBA00022614"/>
    </source>
</evidence>
<dbReference type="EMBL" id="SJPU01000004">
    <property type="protein sequence ID" value="TWU10159.1"/>
    <property type="molecule type" value="Genomic_DNA"/>
</dbReference>
<dbReference type="Gene3D" id="3.80.10.10">
    <property type="entry name" value="Ribonuclease Inhibitor"/>
    <property type="match status" value="1"/>
</dbReference>
<evidence type="ECO:0000256" key="2">
    <source>
        <dbReference type="ARBA" id="ARBA00022737"/>
    </source>
</evidence>
<dbReference type="PANTHER" id="PTHR46652:SF3">
    <property type="entry name" value="LEUCINE-RICH REPEAT-CONTAINING PROTEIN 9"/>
    <property type="match status" value="1"/>
</dbReference>
<keyword evidence="2" id="KW-0677">Repeat</keyword>
<reference evidence="4 5" key="1">
    <citation type="journal article" date="2020" name="Antonie Van Leeuwenhoek">
        <title>Rhodopirellula heiligendammensis sp. nov., Rhodopirellula pilleata sp. nov., and Rhodopirellula solitaria sp. nov. isolated from natural or artificial marine surfaces in Northern Germany and California, USA, and emended description of the genus Rhodopirellula.</title>
        <authorList>
            <person name="Kallscheuer N."/>
            <person name="Wiegand S."/>
            <person name="Jogler M."/>
            <person name="Boedeker C."/>
            <person name="Peeters S.H."/>
            <person name="Rast P."/>
            <person name="Heuer A."/>
            <person name="Jetten M.S.M."/>
            <person name="Rohde M."/>
            <person name="Jogler C."/>
        </authorList>
    </citation>
    <scope>NUCLEOTIDE SEQUENCE [LARGE SCALE GENOMIC DNA]</scope>
    <source>
        <strain evidence="4 5">Poly21</strain>
    </source>
</reference>
<feature type="chain" id="PRO_5023061451" evidence="3">
    <location>
        <begin position="32"/>
        <end position="302"/>
    </location>
</feature>
<comment type="caution">
    <text evidence="4">The sequence shown here is derived from an EMBL/GenBank/DDBJ whole genome shotgun (WGS) entry which is preliminary data.</text>
</comment>